<keyword evidence="2" id="KW-1185">Reference proteome</keyword>
<sequence length="301" mass="33955">MAANGLDALPEGCIATTLSLTSPRDACRLALVASTFRSAAQSDAVWESFLPNDYMEIVSRSLNVRQFLSSFQSKKELYFYLSHFPLLIDSGTKSFSLEKWTGKKCFILAARDLMIVWADTPEYWRWISLPESRFSEVVELLDVCWLEVRGKIMTSMLSPNTTYSAFLVFTTKSGTHGFDYHAAEGSVGISGEESETRTVCLDPDGAKRYMFQIVPRRMGFFNRHFGVIMRAEEPSSPLNANAEFPKQRDNDWYEVLLGEIYIKEGQDSELEISLTEVKAGNWKSGLIIEGIEIRPKGNTSD</sequence>
<dbReference type="CDD" id="cd22162">
    <property type="entry name" value="F-box_AtSKIP3-like"/>
    <property type="match status" value="1"/>
</dbReference>
<dbReference type="SUPFAM" id="SSF81383">
    <property type="entry name" value="F-box domain"/>
    <property type="match status" value="1"/>
</dbReference>
<evidence type="ECO:0000313" key="2">
    <source>
        <dbReference type="Proteomes" id="UP001454036"/>
    </source>
</evidence>
<evidence type="ECO:0008006" key="3">
    <source>
        <dbReference type="Google" id="ProtNLM"/>
    </source>
</evidence>
<dbReference type="PANTHER" id="PTHR32278">
    <property type="entry name" value="F-BOX DOMAIN-CONTAINING PROTEIN"/>
    <property type="match status" value="1"/>
</dbReference>
<evidence type="ECO:0000313" key="1">
    <source>
        <dbReference type="EMBL" id="GAA0185962.1"/>
    </source>
</evidence>
<comment type="caution">
    <text evidence="1">The sequence shown here is derived from an EMBL/GenBank/DDBJ whole genome shotgun (WGS) entry which is preliminary data.</text>
</comment>
<proteinExistence type="predicted"/>
<dbReference type="InterPro" id="IPR036047">
    <property type="entry name" value="F-box-like_dom_sf"/>
</dbReference>
<name>A0AAV3RXJ6_LITER</name>
<dbReference type="InterPro" id="IPR025886">
    <property type="entry name" value="PP2-like"/>
</dbReference>
<accession>A0AAV3RXJ6</accession>
<gene>
    <name evidence="1" type="ORF">LIER_33250</name>
</gene>
<reference evidence="1 2" key="1">
    <citation type="submission" date="2024-01" db="EMBL/GenBank/DDBJ databases">
        <title>The complete chloroplast genome sequence of Lithospermum erythrorhizon: insights into the phylogenetic relationship among Boraginaceae species and the maternal lineages of purple gromwells.</title>
        <authorList>
            <person name="Okada T."/>
            <person name="Watanabe K."/>
        </authorList>
    </citation>
    <scope>NUCLEOTIDE SEQUENCE [LARGE SCALE GENOMIC DNA]</scope>
</reference>
<organism evidence="1 2">
    <name type="scientific">Lithospermum erythrorhizon</name>
    <name type="common">Purple gromwell</name>
    <name type="synonym">Lithospermum officinale var. erythrorhizon</name>
    <dbReference type="NCBI Taxonomy" id="34254"/>
    <lineage>
        <taxon>Eukaryota</taxon>
        <taxon>Viridiplantae</taxon>
        <taxon>Streptophyta</taxon>
        <taxon>Embryophyta</taxon>
        <taxon>Tracheophyta</taxon>
        <taxon>Spermatophyta</taxon>
        <taxon>Magnoliopsida</taxon>
        <taxon>eudicotyledons</taxon>
        <taxon>Gunneridae</taxon>
        <taxon>Pentapetalae</taxon>
        <taxon>asterids</taxon>
        <taxon>lamiids</taxon>
        <taxon>Boraginales</taxon>
        <taxon>Boraginaceae</taxon>
        <taxon>Boraginoideae</taxon>
        <taxon>Lithospermeae</taxon>
        <taxon>Lithospermum</taxon>
    </lineage>
</organism>
<dbReference type="Proteomes" id="UP001454036">
    <property type="component" value="Unassembled WGS sequence"/>
</dbReference>
<dbReference type="Pfam" id="PF14299">
    <property type="entry name" value="PP2"/>
    <property type="match status" value="1"/>
</dbReference>
<dbReference type="EMBL" id="BAABME010013248">
    <property type="protein sequence ID" value="GAA0185962.1"/>
    <property type="molecule type" value="Genomic_DNA"/>
</dbReference>
<protein>
    <recommendedName>
        <fullName evidence="3">F-box domain-containing protein</fullName>
    </recommendedName>
</protein>
<dbReference type="PANTHER" id="PTHR32278:SF111">
    <property type="entry name" value="F-BOX PROTEIN PP2-B12-RELATED"/>
    <property type="match status" value="1"/>
</dbReference>
<dbReference type="AlphaFoldDB" id="A0AAV3RXJ6"/>